<dbReference type="EMBL" id="AZIL01002759">
    <property type="protein sequence ID" value="EWM20850.1"/>
    <property type="molecule type" value="Genomic_DNA"/>
</dbReference>
<evidence type="ECO:0000313" key="2">
    <source>
        <dbReference type="EMBL" id="EWM20850.1"/>
    </source>
</evidence>
<accession>W7T185</accession>
<feature type="compositionally biased region" description="Basic and acidic residues" evidence="1">
    <location>
        <begin position="243"/>
        <end position="253"/>
    </location>
</feature>
<protein>
    <submittedName>
        <fullName evidence="2">Uncharacterized protein</fullName>
    </submittedName>
</protein>
<name>W7T185_9STRA</name>
<dbReference type="OrthoDB" id="10370225at2759"/>
<dbReference type="AlphaFoldDB" id="W7T185"/>
<organism evidence="2 3">
    <name type="scientific">Nannochloropsis gaditana</name>
    <dbReference type="NCBI Taxonomy" id="72520"/>
    <lineage>
        <taxon>Eukaryota</taxon>
        <taxon>Sar</taxon>
        <taxon>Stramenopiles</taxon>
        <taxon>Ochrophyta</taxon>
        <taxon>Eustigmatophyceae</taxon>
        <taxon>Eustigmatales</taxon>
        <taxon>Monodopsidaceae</taxon>
        <taxon>Nannochloropsis</taxon>
    </lineage>
</organism>
<dbReference type="Proteomes" id="UP000019335">
    <property type="component" value="Unassembled WGS sequence"/>
</dbReference>
<keyword evidence="3" id="KW-1185">Reference proteome</keyword>
<gene>
    <name evidence="2" type="ORF">Naga_100514g1</name>
</gene>
<evidence type="ECO:0000256" key="1">
    <source>
        <dbReference type="SAM" id="MobiDB-lite"/>
    </source>
</evidence>
<sequence length="253" mass="27673">MRPLPAPEWRSLSVFKGRSHGRRFEEEKRTRGRGPNPKKCKMKPPSPREKGLHPKQHLKGQQDEGYHCVCCRRRPHLALTSLPLASCVLLLLLPLLPLTWGYPSYLLNPDGCRSQKLEVGFDIMGSPVVEEKAMKESPIVVLRGDTALHSGSEYKSGETLSVKLEGRAGMYCMEVRGGAAMFSGGACDGTRVTEPDVLALPIGDKETLQTVTLHVGLASRYGPVTLLPPFVLHPPGKDSAAGKGERDGAFLDR</sequence>
<reference evidence="2 3" key="1">
    <citation type="journal article" date="2014" name="Mol. Plant">
        <title>Chromosome Scale Genome Assembly and Transcriptome Profiling of Nannochloropsis gaditana in Nitrogen Depletion.</title>
        <authorList>
            <person name="Corteggiani Carpinelli E."/>
            <person name="Telatin A."/>
            <person name="Vitulo N."/>
            <person name="Forcato C."/>
            <person name="D'Angelo M."/>
            <person name="Schiavon R."/>
            <person name="Vezzi A."/>
            <person name="Giacometti G.M."/>
            <person name="Morosinotto T."/>
            <person name="Valle G."/>
        </authorList>
    </citation>
    <scope>NUCLEOTIDE SEQUENCE [LARGE SCALE GENOMIC DNA]</scope>
    <source>
        <strain evidence="2 3">B-31</strain>
    </source>
</reference>
<feature type="region of interest" description="Disordered" evidence="1">
    <location>
        <begin position="1"/>
        <end position="59"/>
    </location>
</feature>
<comment type="caution">
    <text evidence="2">The sequence shown here is derived from an EMBL/GenBank/DDBJ whole genome shotgun (WGS) entry which is preliminary data.</text>
</comment>
<feature type="compositionally biased region" description="Basic residues" evidence="1">
    <location>
        <begin position="30"/>
        <end position="42"/>
    </location>
</feature>
<feature type="region of interest" description="Disordered" evidence="1">
    <location>
        <begin position="233"/>
        <end position="253"/>
    </location>
</feature>
<evidence type="ECO:0000313" key="3">
    <source>
        <dbReference type="Proteomes" id="UP000019335"/>
    </source>
</evidence>
<proteinExistence type="predicted"/>